<accession>A0ABT6F9A1</accession>
<dbReference type="Proteomes" id="UP001216907">
    <property type="component" value="Unassembled WGS sequence"/>
</dbReference>
<dbReference type="Pfam" id="PF11225">
    <property type="entry name" value="DUF3024"/>
    <property type="match status" value="1"/>
</dbReference>
<sequence length="123" mass="13527">MKTSKTGGPKSRGGGKAGGAGVAVAEEKPVILDFVESRIAAFNDKRGGGVGVRKDRHGYTLFLEDCGEPIARLRPRADGRFAVLYWSVFSERWRTIGDFGDVILGLDDALEYIVMDPMDCFWR</sequence>
<evidence type="ECO:0008006" key="4">
    <source>
        <dbReference type="Google" id="ProtNLM"/>
    </source>
</evidence>
<organism evidence="2 3">
    <name type="scientific">Paludisphaera mucosa</name>
    <dbReference type="NCBI Taxonomy" id="3030827"/>
    <lineage>
        <taxon>Bacteria</taxon>
        <taxon>Pseudomonadati</taxon>
        <taxon>Planctomycetota</taxon>
        <taxon>Planctomycetia</taxon>
        <taxon>Isosphaerales</taxon>
        <taxon>Isosphaeraceae</taxon>
        <taxon>Paludisphaera</taxon>
    </lineage>
</organism>
<evidence type="ECO:0000313" key="3">
    <source>
        <dbReference type="Proteomes" id="UP001216907"/>
    </source>
</evidence>
<feature type="compositionally biased region" description="Gly residues" evidence="1">
    <location>
        <begin position="10"/>
        <end position="21"/>
    </location>
</feature>
<evidence type="ECO:0000313" key="2">
    <source>
        <dbReference type="EMBL" id="MDG3004009.1"/>
    </source>
</evidence>
<dbReference type="RefSeq" id="WP_277860371.1">
    <property type="nucleotide sequence ID" value="NZ_JARRAG010000002.1"/>
</dbReference>
<gene>
    <name evidence="2" type="ORF">PZE19_09515</name>
</gene>
<comment type="caution">
    <text evidence="2">The sequence shown here is derived from an EMBL/GenBank/DDBJ whole genome shotgun (WGS) entry which is preliminary data.</text>
</comment>
<evidence type="ECO:0000256" key="1">
    <source>
        <dbReference type="SAM" id="MobiDB-lite"/>
    </source>
</evidence>
<proteinExistence type="predicted"/>
<dbReference type="InterPro" id="IPR021388">
    <property type="entry name" value="DUF3024"/>
</dbReference>
<dbReference type="EMBL" id="JARRAG010000002">
    <property type="protein sequence ID" value="MDG3004009.1"/>
    <property type="molecule type" value="Genomic_DNA"/>
</dbReference>
<keyword evidence="3" id="KW-1185">Reference proteome</keyword>
<protein>
    <recommendedName>
        <fullName evidence="4">DUF3024 domain-containing protein</fullName>
    </recommendedName>
</protein>
<name>A0ABT6F9A1_9BACT</name>
<feature type="region of interest" description="Disordered" evidence="1">
    <location>
        <begin position="1"/>
        <end position="21"/>
    </location>
</feature>
<reference evidence="2 3" key="1">
    <citation type="submission" date="2023-03" db="EMBL/GenBank/DDBJ databases">
        <title>Paludisphaera mucosa sp. nov. a novel planctomycete from northern fen.</title>
        <authorList>
            <person name="Ivanova A."/>
        </authorList>
    </citation>
    <scope>NUCLEOTIDE SEQUENCE [LARGE SCALE GENOMIC DNA]</scope>
    <source>
        <strain evidence="2 3">Pla2</strain>
    </source>
</reference>